<keyword evidence="2" id="KW-1185">Reference proteome</keyword>
<dbReference type="EMBL" id="MSIF01000001">
    <property type="protein sequence ID" value="OLF14074.1"/>
    <property type="molecule type" value="Genomic_DNA"/>
</dbReference>
<evidence type="ECO:0000313" key="2">
    <source>
        <dbReference type="Proteomes" id="UP000185696"/>
    </source>
</evidence>
<dbReference type="Proteomes" id="UP000185696">
    <property type="component" value="Unassembled WGS sequence"/>
</dbReference>
<protein>
    <submittedName>
        <fullName evidence="1">Uncharacterized protein</fullName>
    </submittedName>
</protein>
<evidence type="ECO:0000313" key="1">
    <source>
        <dbReference type="EMBL" id="OLF14074.1"/>
    </source>
</evidence>
<accession>A0A7Z0WTC6</accession>
<dbReference type="AlphaFoldDB" id="A0A7Z0WTC6"/>
<dbReference type="RefSeq" id="WP_075131022.1">
    <property type="nucleotide sequence ID" value="NZ_MSIF01000001.1"/>
</dbReference>
<gene>
    <name evidence="1" type="ORF">BLA60_02605</name>
</gene>
<comment type="caution">
    <text evidence="1">The sequence shown here is derived from an EMBL/GenBank/DDBJ whole genome shotgun (WGS) entry which is preliminary data.</text>
</comment>
<dbReference type="SUPFAM" id="SSF52096">
    <property type="entry name" value="ClpP/crotonase"/>
    <property type="match status" value="1"/>
</dbReference>
<organism evidence="1 2">
    <name type="scientific">Actinophytocola xinjiangensis</name>
    <dbReference type="NCBI Taxonomy" id="485602"/>
    <lineage>
        <taxon>Bacteria</taxon>
        <taxon>Bacillati</taxon>
        <taxon>Actinomycetota</taxon>
        <taxon>Actinomycetes</taxon>
        <taxon>Pseudonocardiales</taxon>
        <taxon>Pseudonocardiaceae</taxon>
    </lineage>
</organism>
<name>A0A7Z0WTC6_9PSEU</name>
<proteinExistence type="predicted"/>
<dbReference type="InterPro" id="IPR029045">
    <property type="entry name" value="ClpP/crotonase-like_dom_sf"/>
</dbReference>
<sequence>MEVRQVSLSDGVAGLRAAGRDPAVGAVLVDATGAREIDPAFPRRLESLDTPTVAVVSGDCDAGALAVLAAATLGVVTDDVTVTVEHPTVLGLGLTWSLPAALGAVPARRLLFAATLDAWALRASGLAHDGDPAAEAARLAVPGAALLVRSLRVAARSTPAQALAYDDELRRLG</sequence>
<reference evidence="1 2" key="1">
    <citation type="submission" date="2016-12" db="EMBL/GenBank/DDBJ databases">
        <title>The draft genome sequence of Actinophytocola xinjiangensis.</title>
        <authorList>
            <person name="Wang W."/>
            <person name="Yuan L."/>
        </authorList>
    </citation>
    <scope>NUCLEOTIDE SEQUENCE [LARGE SCALE GENOMIC DNA]</scope>
    <source>
        <strain evidence="1 2">CGMCC 4.4663</strain>
    </source>
</reference>
<dbReference type="Gene3D" id="3.90.226.10">
    <property type="entry name" value="2-enoyl-CoA Hydratase, Chain A, domain 1"/>
    <property type="match status" value="1"/>
</dbReference>